<protein>
    <submittedName>
        <fullName evidence="1">E6*I protein</fullName>
    </submittedName>
</protein>
<reference evidence="1" key="1">
    <citation type="journal article" date="1992" name="J. Virol.">
        <title>Human papillomavirus type 33 in a tonsillar carcinoma generates its putative E7 mRNA via two E6* transcript species which are terminated at different early region poly(A) sites.</title>
        <authorList>
            <person name="Snijders P.J.F."/>
            <person name="van den Brule A.J.C."/>
            <person name="Schrijnemakers H.F.J."/>
            <person name="Raaphorst P.M.C."/>
            <person name="Meijer C.J.L.M."/>
            <person name="Walboomers J.M.M."/>
        </authorList>
    </citation>
    <scope>NUCLEOTIDE SEQUENCE</scope>
    <source>
        <strain evidence="1">Type 33</strain>
        <tissue evidence="1">Tonsillar carcinoma</tissue>
    </source>
</reference>
<accession>Q81883</accession>
<organism evidence="1">
    <name type="scientific">Human papillomavirus</name>
    <dbReference type="NCBI Taxonomy" id="10566"/>
    <lineage>
        <taxon>Viruses</taxon>
        <taxon>Monodnaviria</taxon>
        <taxon>Shotokuvirae</taxon>
        <taxon>Cossaviricota</taxon>
        <taxon>Papovaviricetes</taxon>
        <taxon>Zurhausenvirales</taxon>
        <taxon>Papillomaviridae</taxon>
    </lineage>
</organism>
<dbReference type="InterPro" id="IPR038575">
    <property type="entry name" value="E6_sf"/>
</dbReference>
<name>Q81883_9PAPI</name>
<proteinExistence type="evidence at transcript level"/>
<dbReference type="EMBL" id="X64084">
    <property type="protein sequence ID" value="CAA45428.1"/>
    <property type="molecule type" value="mRNA"/>
</dbReference>
<dbReference type="PIR" id="S23825">
    <property type="entry name" value="S23825"/>
</dbReference>
<dbReference type="SUPFAM" id="SSF161229">
    <property type="entry name" value="E6 C-terminal domain-like"/>
    <property type="match status" value="1"/>
</dbReference>
<sequence length="47" mass="5269">HDLCQALETTIHNIELQCVECKKPLQRSEGAVRRVGGPDVEKLHCDV</sequence>
<evidence type="ECO:0000313" key="1">
    <source>
        <dbReference type="EMBL" id="CAA45428.1"/>
    </source>
</evidence>
<gene>
    <name evidence="1" type="primary">E6*I</name>
</gene>
<dbReference type="Gene3D" id="3.30.240.40">
    <property type="entry name" value="E6 early regulatory protein"/>
    <property type="match status" value="1"/>
</dbReference>
<feature type="non-terminal residue" evidence="1">
    <location>
        <position position="1"/>
    </location>
</feature>